<dbReference type="InterPro" id="IPR051446">
    <property type="entry name" value="HTH_trans_reg/aminotransferase"/>
</dbReference>
<proteinExistence type="inferred from homology"/>
<keyword evidence="3" id="KW-0805">Transcription regulation</keyword>
<keyword evidence="5" id="KW-0804">Transcription</keyword>
<evidence type="ECO:0000313" key="7">
    <source>
        <dbReference type="EMBL" id="MEJ8857045.1"/>
    </source>
</evidence>
<dbReference type="SMART" id="SM00345">
    <property type="entry name" value="HTH_GNTR"/>
    <property type="match status" value="1"/>
</dbReference>
<dbReference type="Pfam" id="PF00392">
    <property type="entry name" value="GntR"/>
    <property type="match status" value="1"/>
</dbReference>
<dbReference type="PANTHER" id="PTHR46577">
    <property type="entry name" value="HTH-TYPE TRANSCRIPTIONAL REGULATORY PROTEIN GABR"/>
    <property type="match status" value="1"/>
</dbReference>
<dbReference type="InterPro" id="IPR015424">
    <property type="entry name" value="PyrdxlP-dep_Trfase"/>
</dbReference>
<reference evidence="7 8" key="1">
    <citation type="submission" date="2024-03" db="EMBL/GenBank/DDBJ databases">
        <title>Novel species of the genus Variovorax.</title>
        <authorList>
            <person name="Liu Q."/>
            <person name="Xin Y.-H."/>
        </authorList>
    </citation>
    <scope>NUCLEOTIDE SEQUENCE [LARGE SCALE GENOMIC DNA]</scope>
    <source>
        <strain evidence="7 8">KACC 18901</strain>
    </source>
</reference>
<dbReference type="EMBL" id="JBBKZS010000009">
    <property type="protein sequence ID" value="MEJ8857045.1"/>
    <property type="molecule type" value="Genomic_DNA"/>
</dbReference>
<evidence type="ECO:0000256" key="3">
    <source>
        <dbReference type="ARBA" id="ARBA00023015"/>
    </source>
</evidence>
<dbReference type="GO" id="GO:0008483">
    <property type="term" value="F:transaminase activity"/>
    <property type="evidence" value="ECO:0007669"/>
    <property type="project" value="UniProtKB-KW"/>
</dbReference>
<keyword evidence="7" id="KW-0032">Aminotransferase</keyword>
<dbReference type="Gene3D" id="1.10.10.10">
    <property type="entry name" value="Winged helix-like DNA-binding domain superfamily/Winged helix DNA-binding domain"/>
    <property type="match status" value="1"/>
</dbReference>
<evidence type="ECO:0000313" key="8">
    <source>
        <dbReference type="Proteomes" id="UP001367030"/>
    </source>
</evidence>
<dbReference type="Pfam" id="PF00155">
    <property type="entry name" value="Aminotran_1_2"/>
    <property type="match status" value="1"/>
</dbReference>
<feature type="domain" description="HTH gntR-type" evidence="6">
    <location>
        <begin position="11"/>
        <end position="79"/>
    </location>
</feature>
<dbReference type="Proteomes" id="UP001367030">
    <property type="component" value="Unassembled WGS sequence"/>
</dbReference>
<dbReference type="PROSITE" id="PS50949">
    <property type="entry name" value="HTH_GNTR"/>
    <property type="match status" value="1"/>
</dbReference>
<evidence type="ECO:0000256" key="1">
    <source>
        <dbReference type="ARBA" id="ARBA00005384"/>
    </source>
</evidence>
<evidence type="ECO:0000259" key="6">
    <source>
        <dbReference type="PROSITE" id="PS50949"/>
    </source>
</evidence>
<keyword evidence="2" id="KW-0663">Pyridoxal phosphate</keyword>
<dbReference type="InterPro" id="IPR000524">
    <property type="entry name" value="Tscrpt_reg_HTH_GntR"/>
</dbReference>
<keyword evidence="8" id="KW-1185">Reference proteome</keyword>
<protein>
    <submittedName>
        <fullName evidence="7">PLP-dependent aminotransferase family protein</fullName>
    </submittedName>
</protein>
<sequence>MELHVVIEGRKDLTGQLYGQLKDAIRTGRLAAGEQLPPTRLLAEQLGLSRKTVAEAYARLTYEQLLLARTGIGTFVNAGMATRPAPQRTEDLAGAAVVEQWGRMATPLRHMIQEAHARFEFIGGAPSAALFPTDDWRRCMLHGLRESARSRGFYGPAEGLPALRQAIARHIAFSRGVQCAADDVIVTAGAQQALDLVARVLVAPGSLVAIEEPGYPPMRYLLAAQGAQVVGVPVDAEGIVVDAIPQGTRFIYVTPAHQFPLGMPMSQARRMALLQRAKELGAVVIEDDFDSEFRYTGRPTETLFSLDTQGTVAYVGTFSKTISPQLRLGYLIAPPSIRDAVATAKHLTDSHTPPVQQWALAKFIDEGLLVKHIRRCHAAYALRRDKLIARFEGDLEPWFRVVAPAAGFHMAAVCTRPVDIALLITLARRVDVGLYPIAPFFHFTPPQDGLMMGFGGIDALDIDPALDRVRDILVEIA</sequence>
<comment type="similarity">
    <text evidence="1">In the C-terminal section; belongs to the class-I pyridoxal-phosphate-dependent aminotransferase family.</text>
</comment>
<accession>A0ABU8XD95</accession>
<evidence type="ECO:0000256" key="5">
    <source>
        <dbReference type="ARBA" id="ARBA00023163"/>
    </source>
</evidence>
<gene>
    <name evidence="7" type="ORF">WKW79_20885</name>
</gene>
<dbReference type="InterPro" id="IPR004839">
    <property type="entry name" value="Aminotransferase_I/II_large"/>
</dbReference>
<dbReference type="CDD" id="cd00609">
    <property type="entry name" value="AAT_like"/>
    <property type="match status" value="1"/>
</dbReference>
<keyword evidence="4" id="KW-0238">DNA-binding</keyword>
<dbReference type="RefSeq" id="WP_340337121.1">
    <property type="nucleotide sequence ID" value="NZ_JBBKZS010000009.1"/>
</dbReference>
<organism evidence="7 8">
    <name type="scientific">Variovorax robiniae</name>
    <dbReference type="NCBI Taxonomy" id="1836199"/>
    <lineage>
        <taxon>Bacteria</taxon>
        <taxon>Pseudomonadati</taxon>
        <taxon>Pseudomonadota</taxon>
        <taxon>Betaproteobacteria</taxon>
        <taxon>Burkholderiales</taxon>
        <taxon>Comamonadaceae</taxon>
        <taxon>Variovorax</taxon>
    </lineage>
</organism>
<dbReference type="PANTHER" id="PTHR46577:SF1">
    <property type="entry name" value="HTH-TYPE TRANSCRIPTIONAL REGULATORY PROTEIN GABR"/>
    <property type="match status" value="1"/>
</dbReference>
<keyword evidence="7" id="KW-0808">Transferase</keyword>
<dbReference type="InterPro" id="IPR015421">
    <property type="entry name" value="PyrdxlP-dep_Trfase_major"/>
</dbReference>
<dbReference type="Gene3D" id="3.40.640.10">
    <property type="entry name" value="Type I PLP-dependent aspartate aminotransferase-like (Major domain)"/>
    <property type="match status" value="1"/>
</dbReference>
<name>A0ABU8XD95_9BURK</name>
<dbReference type="SUPFAM" id="SSF46785">
    <property type="entry name" value="Winged helix' DNA-binding domain"/>
    <property type="match status" value="1"/>
</dbReference>
<dbReference type="CDD" id="cd07377">
    <property type="entry name" value="WHTH_GntR"/>
    <property type="match status" value="1"/>
</dbReference>
<dbReference type="InterPro" id="IPR036390">
    <property type="entry name" value="WH_DNA-bd_sf"/>
</dbReference>
<comment type="caution">
    <text evidence="7">The sequence shown here is derived from an EMBL/GenBank/DDBJ whole genome shotgun (WGS) entry which is preliminary data.</text>
</comment>
<dbReference type="InterPro" id="IPR036388">
    <property type="entry name" value="WH-like_DNA-bd_sf"/>
</dbReference>
<dbReference type="SUPFAM" id="SSF53383">
    <property type="entry name" value="PLP-dependent transferases"/>
    <property type="match status" value="1"/>
</dbReference>
<evidence type="ECO:0000256" key="2">
    <source>
        <dbReference type="ARBA" id="ARBA00022898"/>
    </source>
</evidence>
<evidence type="ECO:0000256" key="4">
    <source>
        <dbReference type="ARBA" id="ARBA00023125"/>
    </source>
</evidence>